<evidence type="ECO:0000313" key="1">
    <source>
        <dbReference type="EMBL" id="GIL59933.1"/>
    </source>
</evidence>
<sequence length="100" mass="11161">MAPRCRQPCYRHALQEACYLIMMAKALEIEMEPPPAADLPSPDFIWDGQPPALAPEPPLEVQQQLEQRFNAVANIQAIMASKATLATNTYPLAEKEDKIL</sequence>
<dbReference type="EMBL" id="BNCO01000037">
    <property type="protein sequence ID" value="GIL59933.1"/>
    <property type="molecule type" value="Genomic_DNA"/>
</dbReference>
<reference evidence="1" key="1">
    <citation type="journal article" date="2021" name="Proc. Natl. Acad. Sci. U.S.A.">
        <title>Three genomes in the algal genus Volvox reveal the fate of a haploid sex-determining region after a transition to homothallism.</title>
        <authorList>
            <person name="Yamamoto K."/>
            <person name="Hamaji T."/>
            <person name="Kawai-Toyooka H."/>
            <person name="Matsuzaki R."/>
            <person name="Takahashi F."/>
            <person name="Nishimura Y."/>
            <person name="Kawachi M."/>
            <person name="Noguchi H."/>
            <person name="Minakuchi Y."/>
            <person name="Umen J.G."/>
            <person name="Toyoda A."/>
            <person name="Nozaki H."/>
        </authorList>
    </citation>
    <scope>NUCLEOTIDE SEQUENCE</scope>
    <source>
        <strain evidence="1">NIES-3780</strain>
    </source>
</reference>
<dbReference type="AlphaFoldDB" id="A0A8J4F7S4"/>
<proteinExistence type="predicted"/>
<accession>A0A8J4F7S4</accession>
<keyword evidence="2" id="KW-1185">Reference proteome</keyword>
<dbReference type="Proteomes" id="UP000747399">
    <property type="component" value="Unassembled WGS sequence"/>
</dbReference>
<comment type="caution">
    <text evidence="1">The sequence shown here is derived from an EMBL/GenBank/DDBJ whole genome shotgun (WGS) entry which is preliminary data.</text>
</comment>
<gene>
    <name evidence="1" type="ORF">Vafri_14585</name>
</gene>
<evidence type="ECO:0000313" key="2">
    <source>
        <dbReference type="Proteomes" id="UP000747399"/>
    </source>
</evidence>
<protein>
    <submittedName>
        <fullName evidence="1">Uncharacterized protein</fullName>
    </submittedName>
</protein>
<name>A0A8J4F7S4_9CHLO</name>
<organism evidence="1 2">
    <name type="scientific">Volvox africanus</name>
    <dbReference type="NCBI Taxonomy" id="51714"/>
    <lineage>
        <taxon>Eukaryota</taxon>
        <taxon>Viridiplantae</taxon>
        <taxon>Chlorophyta</taxon>
        <taxon>core chlorophytes</taxon>
        <taxon>Chlorophyceae</taxon>
        <taxon>CS clade</taxon>
        <taxon>Chlamydomonadales</taxon>
        <taxon>Volvocaceae</taxon>
        <taxon>Volvox</taxon>
    </lineage>
</organism>